<proteinExistence type="predicted"/>
<evidence type="ECO:0000313" key="1">
    <source>
        <dbReference type="EMBL" id="KYQ89330.1"/>
    </source>
</evidence>
<dbReference type="Proteomes" id="UP000076078">
    <property type="component" value="Unassembled WGS sequence"/>
</dbReference>
<dbReference type="EMBL" id="LODT01000041">
    <property type="protein sequence ID" value="KYQ89330.1"/>
    <property type="molecule type" value="Genomic_DNA"/>
</dbReference>
<dbReference type="AlphaFoldDB" id="A0A151Z5U6"/>
<dbReference type="InParanoid" id="A0A151Z5U6"/>
<gene>
    <name evidence="1" type="ORF">DLAC_09992</name>
</gene>
<protein>
    <submittedName>
        <fullName evidence="1">Uncharacterized protein</fullName>
    </submittedName>
</protein>
<evidence type="ECO:0000313" key="2">
    <source>
        <dbReference type="Proteomes" id="UP000076078"/>
    </source>
</evidence>
<organism evidence="1 2">
    <name type="scientific">Tieghemostelium lacteum</name>
    <name type="common">Slime mold</name>
    <name type="synonym">Dictyostelium lacteum</name>
    <dbReference type="NCBI Taxonomy" id="361077"/>
    <lineage>
        <taxon>Eukaryota</taxon>
        <taxon>Amoebozoa</taxon>
        <taxon>Evosea</taxon>
        <taxon>Eumycetozoa</taxon>
        <taxon>Dictyostelia</taxon>
        <taxon>Dictyosteliales</taxon>
        <taxon>Raperosteliaceae</taxon>
        <taxon>Tieghemostelium</taxon>
    </lineage>
</organism>
<name>A0A151Z5U6_TIELA</name>
<comment type="caution">
    <text evidence="1">The sequence shown here is derived from an EMBL/GenBank/DDBJ whole genome shotgun (WGS) entry which is preliminary data.</text>
</comment>
<dbReference type="SUPFAM" id="SSF52047">
    <property type="entry name" value="RNI-like"/>
    <property type="match status" value="1"/>
</dbReference>
<accession>A0A151Z5U6</accession>
<sequence length="554" mass="64684">MIVTLSSVCKKWSEEIVSHLEFNFIFFKKKKQLDVFTKWLDRGINFKRVSIWSSINIDRQTLEDNHNNIRLKLKRVLNIINSQRHSGQEYSDRFSDQNLLDDLDIILECSNFERFIEIHDINYLTLDRFEKYQHYNQNICNKGLYKLALSNVNLENDHLKKVLEMMKTQTLVIDYALDSRATQSLFTCTSLTSLTIFICSFTQLTFENLLTQHPLLENLNIHSNDYLSIHNEGTTLFLPLLISHKNIKTLSLTVHNYTENFSRIIEYLNCNQVLTSLAMWGKIENDLSPEELINNRINNKTLHSLQISKFNNIINQWRGNSGITHVTLLSPITELNCQSLISNHLNSLNELHLLFKLQNIHLVIDIINKWSPNLTVVDLKFDSFRRRETSSEQTKSELNKLITAIAENLYIKELSLEGLNQDFVIEIFNLNHPTMHSVNVSAIPDLSDKIFEVISHNTTVQNLMFEDYRSTAGSIDTIRSALSILQYNHSLHKILYFRKSLHNPPPDWHITKKTLKKEMANILITKSKQISPDEIYIHDFINPDNGWKLLSHYK</sequence>
<keyword evidence="2" id="KW-1185">Reference proteome</keyword>
<reference evidence="1 2" key="1">
    <citation type="submission" date="2015-12" db="EMBL/GenBank/DDBJ databases">
        <title>Dictyostelia acquired genes for synthesis and detection of signals that induce cell-type specialization by lateral gene transfer from prokaryotes.</title>
        <authorList>
            <person name="Gloeckner G."/>
            <person name="Schaap P."/>
        </authorList>
    </citation>
    <scope>NUCLEOTIDE SEQUENCE [LARGE SCALE GENOMIC DNA]</scope>
    <source>
        <strain evidence="1 2">TK</strain>
    </source>
</reference>